<dbReference type="SUPFAM" id="SSF89562">
    <property type="entry name" value="RraA-like"/>
    <property type="match status" value="1"/>
</dbReference>
<evidence type="ECO:0000313" key="2">
    <source>
        <dbReference type="EMBL" id="KAK0314291.1"/>
    </source>
</evidence>
<dbReference type="PANTHER" id="PTHR33254:SF4">
    <property type="entry name" value="4-HYDROXY-4-METHYL-2-OXOGLUTARATE ALDOLASE 3-RELATED"/>
    <property type="match status" value="1"/>
</dbReference>
<dbReference type="AlphaFoldDB" id="A0AAN6J909"/>
<reference evidence="2" key="1">
    <citation type="submission" date="2021-12" db="EMBL/GenBank/DDBJ databases">
        <title>Black yeast isolated from Biological Soil Crust.</title>
        <authorList>
            <person name="Kurbessoian T."/>
        </authorList>
    </citation>
    <scope>NUCLEOTIDE SEQUENCE</scope>
    <source>
        <strain evidence="2">CCFEE 5208</strain>
    </source>
</reference>
<organism evidence="2 4">
    <name type="scientific">Friedmanniomyces endolithicus</name>
    <dbReference type="NCBI Taxonomy" id="329885"/>
    <lineage>
        <taxon>Eukaryota</taxon>
        <taxon>Fungi</taxon>
        <taxon>Dikarya</taxon>
        <taxon>Ascomycota</taxon>
        <taxon>Pezizomycotina</taxon>
        <taxon>Dothideomycetes</taxon>
        <taxon>Dothideomycetidae</taxon>
        <taxon>Mycosphaerellales</taxon>
        <taxon>Teratosphaeriaceae</taxon>
        <taxon>Friedmanniomyces</taxon>
    </lineage>
</organism>
<keyword evidence="1" id="KW-0460">Magnesium</keyword>
<dbReference type="Pfam" id="PF03737">
    <property type="entry name" value="RraA-like"/>
    <property type="match status" value="1"/>
</dbReference>
<evidence type="ECO:0000313" key="4">
    <source>
        <dbReference type="Proteomes" id="UP001168146"/>
    </source>
</evidence>
<feature type="binding site" evidence="1">
    <location>
        <position position="127"/>
    </location>
    <ligand>
        <name>substrate</name>
    </ligand>
</feature>
<name>A0AAN6J909_9PEZI</name>
<reference evidence="3" key="2">
    <citation type="submission" date="2023-06" db="EMBL/GenBank/DDBJ databases">
        <title>Black Yeasts Isolated from many extreme environments.</title>
        <authorList>
            <person name="Coleine C."/>
            <person name="Stajich J.E."/>
            <person name="Selbmann L."/>
        </authorList>
    </citation>
    <scope>NUCLEOTIDE SEQUENCE</scope>
    <source>
        <strain evidence="3">CCFEE 5200</strain>
    </source>
</reference>
<dbReference type="GO" id="GO:0046872">
    <property type="term" value="F:metal ion binding"/>
    <property type="evidence" value="ECO:0007669"/>
    <property type="project" value="UniProtKB-KW"/>
</dbReference>
<dbReference type="CDD" id="cd16841">
    <property type="entry name" value="RraA_family"/>
    <property type="match status" value="1"/>
</dbReference>
<evidence type="ECO:0000256" key="1">
    <source>
        <dbReference type="PIRSR" id="PIRSR605493-1"/>
    </source>
</evidence>
<protein>
    <recommendedName>
        <fullName evidence="6">4-hydroxy-4-methyl-2-oxoglutarate aldolase</fullName>
    </recommendedName>
</protein>
<keyword evidence="1" id="KW-0479">Metal-binding</keyword>
<feature type="binding site" evidence="1">
    <location>
        <position position="128"/>
    </location>
    <ligand>
        <name>Mg(2+)</name>
        <dbReference type="ChEBI" id="CHEBI:18420"/>
    </ligand>
</feature>
<evidence type="ECO:0000313" key="3">
    <source>
        <dbReference type="EMBL" id="KAK1014171.1"/>
    </source>
</evidence>
<dbReference type="Proteomes" id="UP001168146">
    <property type="component" value="Unassembled WGS sequence"/>
</dbReference>
<dbReference type="GO" id="GO:0047443">
    <property type="term" value="F:4-hydroxy-4-methyl-2-oxoglutarate aldolase activity"/>
    <property type="evidence" value="ECO:0007669"/>
    <property type="project" value="TreeGrafter"/>
</dbReference>
<dbReference type="EMBL" id="JASUXU010000055">
    <property type="protein sequence ID" value="KAK0314291.1"/>
    <property type="molecule type" value="Genomic_DNA"/>
</dbReference>
<gene>
    <name evidence="2" type="ORF">LTR82_013008</name>
    <name evidence="3" type="ORF">LTR91_001034</name>
</gene>
<dbReference type="Proteomes" id="UP001175353">
    <property type="component" value="Unassembled WGS sequence"/>
</dbReference>
<sequence>MSDGRASEESLRNVLGNDLTTAVVGDVLDAMGYHHQFLPPGIVPLQPGRKLVGRAMPALQEDRPTPTNQPEDKPFGLLFEALDDLKEGEVYLATGSTAAHYALFGGLMSTRAQHLKAAGAVLDGYVRDASEIEKLGFTVFSRGLYAQDQGARGKVTRYRCAVTIGDVRVEPGDMLFGDPEGVVVIPKAVEQEAVRRAIEKASTENRVEMAIRNGMSAGQAFETYDYFTGSTLDGIDNDGCHYA</sequence>
<evidence type="ECO:0008006" key="6">
    <source>
        <dbReference type="Google" id="ProtNLM"/>
    </source>
</evidence>
<proteinExistence type="predicted"/>
<dbReference type="GO" id="GO:0008948">
    <property type="term" value="F:oxaloacetate decarboxylase activity"/>
    <property type="evidence" value="ECO:0007669"/>
    <property type="project" value="TreeGrafter"/>
</dbReference>
<dbReference type="Gene3D" id="3.50.30.40">
    <property type="entry name" value="Ribonuclease E inhibitor RraA/RraA-like"/>
    <property type="match status" value="1"/>
</dbReference>
<comment type="caution">
    <text evidence="2">The sequence shown here is derived from an EMBL/GenBank/DDBJ whole genome shotgun (WGS) entry which is preliminary data.</text>
</comment>
<comment type="cofactor">
    <cofactor evidence="1">
        <name>Mg(2+)</name>
        <dbReference type="ChEBI" id="CHEBI:18420"/>
    </cofactor>
</comment>
<dbReference type="InterPro" id="IPR005493">
    <property type="entry name" value="RraA/RraA-like"/>
</dbReference>
<feature type="binding site" evidence="1">
    <location>
        <begin position="105"/>
        <end position="108"/>
    </location>
    <ligand>
        <name>substrate</name>
    </ligand>
</feature>
<accession>A0AAN6J909</accession>
<dbReference type="EMBL" id="JAUJLE010000004">
    <property type="protein sequence ID" value="KAK1014171.1"/>
    <property type="molecule type" value="Genomic_DNA"/>
</dbReference>
<evidence type="ECO:0000313" key="5">
    <source>
        <dbReference type="Proteomes" id="UP001175353"/>
    </source>
</evidence>
<dbReference type="InterPro" id="IPR036704">
    <property type="entry name" value="RraA/RraA-like_sf"/>
</dbReference>
<keyword evidence="5" id="KW-1185">Reference proteome</keyword>
<dbReference type="PANTHER" id="PTHR33254">
    <property type="entry name" value="4-HYDROXY-4-METHYL-2-OXOGLUTARATE ALDOLASE 3-RELATED"/>
    <property type="match status" value="1"/>
</dbReference>